<dbReference type="RefSeq" id="WP_067034099.1">
    <property type="nucleotide sequence ID" value="NZ_FLRA01000010.1"/>
</dbReference>
<proteinExistence type="predicted"/>
<reference evidence="2 5" key="1">
    <citation type="submission" date="2016-06" db="EMBL/GenBank/DDBJ databases">
        <authorList>
            <person name="Kjaerup R.B."/>
            <person name="Dalgaard T.S."/>
            <person name="Juul-Madsen H.R."/>
        </authorList>
    </citation>
    <scope>NUCLEOTIDE SEQUENCE [LARGE SCALE GENOMIC DNA]</scope>
    <source>
        <strain evidence="2 5">CECT 5115</strain>
    </source>
</reference>
<evidence type="ECO:0000313" key="4">
    <source>
        <dbReference type="Proteomes" id="UP000092840"/>
    </source>
</evidence>
<evidence type="ECO:0000313" key="3">
    <source>
        <dbReference type="EMBL" id="SBT22221.1"/>
    </source>
</evidence>
<dbReference type="GO" id="GO:0005737">
    <property type="term" value="C:cytoplasm"/>
    <property type="evidence" value="ECO:0007669"/>
    <property type="project" value="TreeGrafter"/>
</dbReference>
<protein>
    <recommendedName>
        <fullName evidence="1">NAD-dependent epimerase/dehydratase domain-containing protein</fullName>
    </recommendedName>
</protein>
<dbReference type="EMBL" id="FLRB01000016">
    <property type="protein sequence ID" value="SBT22221.1"/>
    <property type="molecule type" value="Genomic_DNA"/>
</dbReference>
<reference evidence="3 4" key="2">
    <citation type="submission" date="2016-06" db="EMBL/GenBank/DDBJ databases">
        <authorList>
            <person name="Rodrigo-Torres L."/>
            <person name="Arahal D.R."/>
        </authorList>
    </citation>
    <scope>NUCLEOTIDE SEQUENCE [LARGE SCALE GENOMIC DNA]</scope>
    <source>
        <strain evidence="3 4">CECT 5116</strain>
    </source>
</reference>
<dbReference type="AlphaFoldDB" id="A0A1C3JQD4"/>
<keyword evidence="4" id="KW-1185">Reference proteome</keyword>
<dbReference type="SUPFAM" id="SSF51735">
    <property type="entry name" value="NAD(P)-binding Rossmann-fold domains"/>
    <property type="match status" value="1"/>
</dbReference>
<dbReference type="Proteomes" id="UP000092840">
    <property type="component" value="Unassembled WGS sequence"/>
</dbReference>
<dbReference type="InterPro" id="IPR036291">
    <property type="entry name" value="NAD(P)-bd_dom_sf"/>
</dbReference>
<dbReference type="GO" id="GO:0004029">
    <property type="term" value="F:aldehyde dehydrogenase (NAD+) activity"/>
    <property type="evidence" value="ECO:0007669"/>
    <property type="project" value="TreeGrafter"/>
</dbReference>
<accession>A0A1C3JQD4</accession>
<dbReference type="Gene3D" id="3.40.50.720">
    <property type="entry name" value="NAD(P)-binding Rossmann-like Domain"/>
    <property type="match status" value="1"/>
</dbReference>
<dbReference type="Pfam" id="PF01370">
    <property type="entry name" value="Epimerase"/>
    <property type="match status" value="1"/>
</dbReference>
<organism evidence="2 5">
    <name type="scientific">Marinomonas gallaica</name>
    <dbReference type="NCBI Taxonomy" id="1806667"/>
    <lineage>
        <taxon>Bacteria</taxon>
        <taxon>Pseudomonadati</taxon>
        <taxon>Pseudomonadota</taxon>
        <taxon>Gammaproteobacteria</taxon>
        <taxon>Oceanospirillales</taxon>
        <taxon>Oceanospirillaceae</taxon>
        <taxon>Marinomonas</taxon>
    </lineage>
</organism>
<dbReference type="InterPro" id="IPR051783">
    <property type="entry name" value="NAD(P)-dependent_oxidoreduct"/>
</dbReference>
<evidence type="ECO:0000313" key="5">
    <source>
        <dbReference type="Proteomes" id="UP000092871"/>
    </source>
</evidence>
<dbReference type="InterPro" id="IPR001509">
    <property type="entry name" value="Epimerase_deHydtase"/>
</dbReference>
<dbReference type="Proteomes" id="UP000092871">
    <property type="component" value="Unassembled WGS sequence"/>
</dbReference>
<dbReference type="EMBL" id="FLRA01000010">
    <property type="protein sequence ID" value="SBT17335.1"/>
    <property type="molecule type" value="Genomic_DNA"/>
</dbReference>
<dbReference type="OrthoDB" id="9808276at2"/>
<evidence type="ECO:0000313" key="2">
    <source>
        <dbReference type="EMBL" id="SBT17335.1"/>
    </source>
</evidence>
<name>A0A1C3JQD4_9GAMM</name>
<feature type="domain" description="NAD-dependent epimerase/dehydratase" evidence="1">
    <location>
        <begin position="5"/>
        <end position="196"/>
    </location>
</feature>
<dbReference type="PANTHER" id="PTHR48079">
    <property type="entry name" value="PROTEIN YEEZ"/>
    <property type="match status" value="1"/>
</dbReference>
<sequence length="290" mass="31498">MAKVLIAGCGDLGQGVARHFVAKGAEVTGIRRSGTAFPEGVKGITQDITTLSAKDWPEADLVYLIMTPAGRTAEAYQAAYVDTAQAVVDGFKGRTTPPKVIFVSSTSVYGESRGEWIDDTSTAVAASPTAEKILQAEAILVENFSATAVRCSGIYGPGRYRLIEGVHRGEAWSLNQWTNRIHRDDVVSALCITGEHMLADQTLPAHIIASDGHPASMWEVKLWLSARLQVSPPLPDTVSITDYLSSRGKRIVGQTLQTLGWRPGYPSYISGYENMLLDYQAWLAQRNTQL</sequence>
<gene>
    <name evidence="2" type="ORF">MGA5115_01445</name>
    <name evidence="3" type="ORF">MGA5116_02836</name>
</gene>
<evidence type="ECO:0000259" key="1">
    <source>
        <dbReference type="Pfam" id="PF01370"/>
    </source>
</evidence>
<dbReference type="PANTHER" id="PTHR48079:SF6">
    <property type="entry name" value="NAD(P)-BINDING DOMAIN-CONTAINING PROTEIN-RELATED"/>
    <property type="match status" value="1"/>
</dbReference>